<dbReference type="AlphaFoldDB" id="A6GJU7"/>
<organism evidence="1 2">
    <name type="scientific">Plesiocystis pacifica SIR-1</name>
    <dbReference type="NCBI Taxonomy" id="391625"/>
    <lineage>
        <taxon>Bacteria</taxon>
        <taxon>Pseudomonadati</taxon>
        <taxon>Myxococcota</taxon>
        <taxon>Polyangia</taxon>
        <taxon>Nannocystales</taxon>
        <taxon>Nannocystaceae</taxon>
        <taxon>Plesiocystis</taxon>
    </lineage>
</organism>
<name>A6GJU7_9BACT</name>
<reference evidence="1 2" key="1">
    <citation type="submission" date="2007-06" db="EMBL/GenBank/DDBJ databases">
        <authorList>
            <person name="Shimkets L."/>
            <person name="Ferriera S."/>
            <person name="Johnson J."/>
            <person name="Kravitz S."/>
            <person name="Beeson K."/>
            <person name="Sutton G."/>
            <person name="Rogers Y.-H."/>
            <person name="Friedman R."/>
            <person name="Frazier M."/>
            <person name="Venter J.C."/>
        </authorList>
    </citation>
    <scope>NUCLEOTIDE SEQUENCE [LARGE SCALE GENOMIC DNA]</scope>
    <source>
        <strain evidence="1 2">SIR-1</strain>
    </source>
</reference>
<protein>
    <recommendedName>
        <fullName evidence="3">Leucine Rich repeats (2 copies)</fullName>
    </recommendedName>
</protein>
<dbReference type="Proteomes" id="UP000005801">
    <property type="component" value="Unassembled WGS sequence"/>
</dbReference>
<keyword evidence="2" id="KW-1185">Reference proteome</keyword>
<evidence type="ECO:0000313" key="1">
    <source>
        <dbReference type="EMBL" id="EDM73863.1"/>
    </source>
</evidence>
<gene>
    <name evidence="1" type="ORF">PPSIR1_27913</name>
</gene>
<dbReference type="Gene3D" id="3.80.10.10">
    <property type="entry name" value="Ribonuclease Inhibitor"/>
    <property type="match status" value="1"/>
</dbReference>
<dbReference type="SUPFAM" id="SSF52047">
    <property type="entry name" value="RNI-like"/>
    <property type="match status" value="1"/>
</dbReference>
<accession>A6GJU7</accession>
<proteinExistence type="predicted"/>
<dbReference type="EMBL" id="ABCS01000168">
    <property type="protein sequence ID" value="EDM73863.1"/>
    <property type="molecule type" value="Genomic_DNA"/>
</dbReference>
<sequence>MRVAFVTGLVTGFVAGPTPEMMGAMASPSSPAARQRNLELEAAALDPKLRSDEEASAAWQVYADWLMRVGDPRGELVSLGVHERGAFRSQRRGIRARIDELQQPYVESWKQWADARSLGRLRPRFVHGFIRELSGSGKGLDGAAMVELFAREPVQRLRLEGVDDDQLESWAEGDTSWAEGLRYLKLSGSLSAEGIAALGKLPFGRLEALNLVDVGLDDEACGALWDLRTETLERLTLTGNEITDEGVAGLLASEQRRQWRHLYLSGNEEVSTETLDKLCETEGLEKLEGIYVTNTDIAIEDFVVCIDVPGLAGLRVVEASGWVGSRNREAVERMRARWGRGVRIR</sequence>
<comment type="caution">
    <text evidence="1">The sequence shown here is derived from an EMBL/GenBank/DDBJ whole genome shotgun (WGS) entry which is preliminary data.</text>
</comment>
<dbReference type="InterPro" id="IPR032675">
    <property type="entry name" value="LRR_dom_sf"/>
</dbReference>
<evidence type="ECO:0008006" key="3">
    <source>
        <dbReference type="Google" id="ProtNLM"/>
    </source>
</evidence>
<evidence type="ECO:0000313" key="2">
    <source>
        <dbReference type="Proteomes" id="UP000005801"/>
    </source>
</evidence>